<reference evidence="2 3" key="1">
    <citation type="submission" date="2015-08" db="EMBL/GenBank/DDBJ databases">
        <title>Next Generation Sequencing and Analysis of the Genome of Puccinia sorghi L Schw, the Causal Agent of Maize Common Rust.</title>
        <authorList>
            <person name="Rochi L."/>
            <person name="Burguener G."/>
            <person name="Darino M."/>
            <person name="Turjanski A."/>
            <person name="Kreff E."/>
            <person name="Dieguez M.J."/>
            <person name="Sacco F."/>
        </authorList>
    </citation>
    <scope>NUCLEOTIDE SEQUENCE [LARGE SCALE GENOMIC DNA]</scope>
    <source>
        <strain evidence="2 3">RO10H11247</strain>
    </source>
</reference>
<evidence type="ECO:0000313" key="3">
    <source>
        <dbReference type="Proteomes" id="UP000037035"/>
    </source>
</evidence>
<name>A0A0L6VK23_9BASI</name>
<proteinExistence type="predicted"/>
<dbReference type="InterPro" id="IPR013103">
    <property type="entry name" value="RVT_2"/>
</dbReference>
<dbReference type="EMBL" id="LAVV01005419">
    <property type="protein sequence ID" value="KNZ60892.1"/>
    <property type="molecule type" value="Genomic_DNA"/>
</dbReference>
<dbReference type="Proteomes" id="UP000037035">
    <property type="component" value="Unassembled WGS sequence"/>
</dbReference>
<organism evidence="2 3">
    <name type="scientific">Puccinia sorghi</name>
    <dbReference type="NCBI Taxonomy" id="27349"/>
    <lineage>
        <taxon>Eukaryota</taxon>
        <taxon>Fungi</taxon>
        <taxon>Dikarya</taxon>
        <taxon>Basidiomycota</taxon>
        <taxon>Pucciniomycotina</taxon>
        <taxon>Pucciniomycetes</taxon>
        <taxon>Pucciniales</taxon>
        <taxon>Pucciniaceae</taxon>
        <taxon>Puccinia</taxon>
    </lineage>
</organism>
<feature type="domain" description="Reverse transcriptase Ty1/copia-type" evidence="1">
    <location>
        <begin position="18"/>
        <end position="99"/>
    </location>
</feature>
<gene>
    <name evidence="2" type="ORF">VP01_1487g1</name>
</gene>
<keyword evidence="3" id="KW-1185">Reference proteome</keyword>
<dbReference type="Pfam" id="PF07727">
    <property type="entry name" value="RVT_2"/>
    <property type="match status" value="1"/>
</dbReference>
<accession>A0A0L6VK23</accession>
<dbReference type="VEuPathDB" id="FungiDB:VP01_1487g1"/>
<comment type="caution">
    <text evidence="2">The sequence shown here is derived from an EMBL/GenBank/DDBJ whole genome shotgun (WGS) entry which is preliminary data.</text>
</comment>
<evidence type="ECO:0000313" key="2">
    <source>
        <dbReference type="EMBL" id="KNZ60892.1"/>
    </source>
</evidence>
<dbReference type="OrthoDB" id="3054497at2759"/>
<sequence>MDSIKRHEVWENHYEEPANPLDTTWGFKIKENSQGEPLKFKSQFCVQGFNQIYGTDFEETYTPTREPATLCILLLYAASKSLDILQFDVQGAFLHAPLKSACDPCMYACEDGASFIFFHVDDLVLVGPGNNFKNKFAHRFSNSACHSPNTLLGMKSEDWRQNLSFSTKTNQPQCGAYIGKGVTAGLSSCCC</sequence>
<evidence type="ECO:0000259" key="1">
    <source>
        <dbReference type="Pfam" id="PF07727"/>
    </source>
</evidence>
<dbReference type="AlphaFoldDB" id="A0A0L6VK23"/>
<protein>
    <recommendedName>
        <fullName evidence="1">Reverse transcriptase Ty1/copia-type domain-containing protein</fullName>
    </recommendedName>
</protein>